<feature type="compositionally biased region" description="Polar residues" evidence="5">
    <location>
        <begin position="945"/>
        <end position="969"/>
    </location>
</feature>
<dbReference type="PRINTS" id="PR02083">
    <property type="entry name" value="GKINASEAP1"/>
</dbReference>
<evidence type="ECO:0000256" key="5">
    <source>
        <dbReference type="SAM" id="MobiDB-lite"/>
    </source>
</evidence>
<comment type="caution">
    <text evidence="6">The sequence shown here is derived from an EMBL/GenBank/DDBJ whole genome shotgun (WGS) entry which is preliminary data.</text>
</comment>
<dbReference type="OrthoDB" id="5864420at2759"/>
<sequence>MSRLKKLGKCEVRSSSEPRSYEYNPDWEKESWANGWLIKSKEYDKQAHCMVCDKNYRAHHKDLQKHGTEMVIHKQNMDKIHIKQKKITKMCDTAFKDETKIRNMQLAVFLACHSSIRSADHLCEILKNLKMTDLKLHRTKSTNIIKYAIAPNMLRELVNHVGDMPYSLIVDESTSFKDNVRQNRIVTDYLGMIEIEYADATTLHLLVTEFLEEVKLPVKNLCGLGTGAGSNLCGIIKPILYELNDVNMAFQSESVNKSCAYDDLINLITLLATKILKPSSASQDIEELVKSLENESSFLPLDKVEFGIEYKYALLEYKDKIKKEEQEIESRAVNYIKKLCTQLIQRLPENLKYFRKLKTLSPVVCLSPKWSIFKDLPFLEVFANKAEFGLLENQYKKLLNINWSETLSDKELADAHTFWAKVYVFENTGGKFIFRELVTFVHTLLTISMPSTNAVVERIFSVTNSVRTKFRNRMLLKLLDSILRIRLQFYANKTCCRNFIPSKEMLKDFNAKVLYSDKYETDEESKKQSQKDDAELAEVENLLLDIHYPCISLSECVFVGVMITGVKDGREEKTNTEIVDLGRRSCCHNGGLRERERTRALASEYTSRRDVVRWQQLCAVDLTLTSLSKMVTAVPSRFAVLSIDDDDYKPIKVQKTLNTKTNSKNKEDKVKQLKKDNKKKQNKGKKKKPIIDGQQWEQWKQKDAMAVEETYEQQLHEAILQSKLSFQEEQMEVHSKPEHIQDNLKKATSKKSKKSTMSLDEFNKLNNATATNIEPTIEKKISTHTVILPVVDNFSALLKIEYSDHWHFHLSENLPLDTRFFETIEKETSQELIKEKEKAALKERLNRLDDNITSAQLRAEIEKRDDIINELKGEVEVLKQELNNVKHRNKKLYQILQQGEMKDKATVLAEVTKLQEIRDELTSEVTLLHAQLEQERSKPRASSIDVKTSKQTRPCHPSSLSPVPPNKSSHFGRWKDENEILVIMEKIVYVLEVDMIS</sequence>
<evidence type="ECO:0000256" key="1">
    <source>
        <dbReference type="ARBA" id="ARBA00004555"/>
    </source>
</evidence>
<accession>A0A232F2U1</accession>
<comment type="subcellular location">
    <subcellularLocation>
        <location evidence="1">Golgi apparatus</location>
    </subcellularLocation>
</comment>
<dbReference type="EMBL" id="NNAY01001119">
    <property type="protein sequence ID" value="OXU25074.1"/>
    <property type="molecule type" value="Genomic_DNA"/>
</dbReference>
<dbReference type="InterPro" id="IPR026109">
    <property type="entry name" value="GKAP1"/>
</dbReference>
<evidence type="ECO:0000256" key="2">
    <source>
        <dbReference type="ARBA" id="ARBA00006662"/>
    </source>
</evidence>
<dbReference type="GO" id="GO:0007165">
    <property type="term" value="P:signal transduction"/>
    <property type="evidence" value="ECO:0007669"/>
    <property type="project" value="InterPro"/>
</dbReference>
<dbReference type="STRING" id="543379.A0A232F2U1"/>
<name>A0A232F2U1_9HYME</name>
<gene>
    <name evidence="6" type="ORF">TSAR_000045</name>
</gene>
<evidence type="ECO:0000313" key="6">
    <source>
        <dbReference type="EMBL" id="OXU25074.1"/>
    </source>
</evidence>
<dbReference type="GO" id="GO:0005794">
    <property type="term" value="C:Golgi apparatus"/>
    <property type="evidence" value="ECO:0007669"/>
    <property type="project" value="UniProtKB-SubCell"/>
</dbReference>
<feature type="compositionally biased region" description="Basic and acidic residues" evidence="5">
    <location>
        <begin position="664"/>
        <end position="675"/>
    </location>
</feature>
<keyword evidence="4" id="KW-0175">Coiled coil</keyword>
<evidence type="ECO:0008006" key="8">
    <source>
        <dbReference type="Google" id="ProtNLM"/>
    </source>
</evidence>
<evidence type="ECO:0000256" key="3">
    <source>
        <dbReference type="ARBA" id="ARBA00023034"/>
    </source>
</evidence>
<protein>
    <recommendedName>
        <fullName evidence="8">HAT C-terminal dimerisation domain-containing protein</fullName>
    </recommendedName>
</protein>
<evidence type="ECO:0000313" key="7">
    <source>
        <dbReference type="Proteomes" id="UP000215335"/>
    </source>
</evidence>
<evidence type="ECO:0000256" key="4">
    <source>
        <dbReference type="ARBA" id="ARBA00023054"/>
    </source>
</evidence>
<dbReference type="PANTHER" id="PTHR14899">
    <property type="entry name" value="G KINASE ANCHORING PROTEIN 1"/>
    <property type="match status" value="1"/>
</dbReference>
<keyword evidence="3" id="KW-0333">Golgi apparatus</keyword>
<proteinExistence type="inferred from homology"/>
<dbReference type="PANTHER" id="PTHR14899:SF0">
    <property type="entry name" value="G KINASE-ANCHORING PROTEIN 1"/>
    <property type="match status" value="1"/>
</dbReference>
<keyword evidence="7" id="KW-1185">Reference proteome</keyword>
<organism evidence="6 7">
    <name type="scientific">Trichomalopsis sarcophagae</name>
    <dbReference type="NCBI Taxonomy" id="543379"/>
    <lineage>
        <taxon>Eukaryota</taxon>
        <taxon>Metazoa</taxon>
        <taxon>Ecdysozoa</taxon>
        <taxon>Arthropoda</taxon>
        <taxon>Hexapoda</taxon>
        <taxon>Insecta</taxon>
        <taxon>Pterygota</taxon>
        <taxon>Neoptera</taxon>
        <taxon>Endopterygota</taxon>
        <taxon>Hymenoptera</taxon>
        <taxon>Apocrita</taxon>
        <taxon>Proctotrupomorpha</taxon>
        <taxon>Chalcidoidea</taxon>
        <taxon>Pteromalidae</taxon>
        <taxon>Pteromalinae</taxon>
        <taxon>Trichomalopsis</taxon>
    </lineage>
</organism>
<feature type="region of interest" description="Disordered" evidence="5">
    <location>
        <begin position="730"/>
        <end position="752"/>
    </location>
</feature>
<feature type="region of interest" description="Disordered" evidence="5">
    <location>
        <begin position="934"/>
        <end position="971"/>
    </location>
</feature>
<feature type="compositionally biased region" description="Basic and acidic residues" evidence="5">
    <location>
        <begin position="731"/>
        <end position="745"/>
    </location>
</feature>
<reference evidence="6 7" key="1">
    <citation type="journal article" date="2017" name="Curr. Biol.">
        <title>The Evolution of Venom by Co-option of Single-Copy Genes.</title>
        <authorList>
            <person name="Martinson E.O."/>
            <person name="Mrinalini"/>
            <person name="Kelkar Y.D."/>
            <person name="Chang C.H."/>
            <person name="Werren J.H."/>
        </authorList>
    </citation>
    <scope>NUCLEOTIDE SEQUENCE [LARGE SCALE GENOMIC DNA]</scope>
    <source>
        <strain evidence="6 7">Alberta</strain>
        <tissue evidence="6">Whole body</tissue>
    </source>
</reference>
<dbReference type="Proteomes" id="UP000215335">
    <property type="component" value="Unassembled WGS sequence"/>
</dbReference>
<feature type="compositionally biased region" description="Basic residues" evidence="5">
    <location>
        <begin position="676"/>
        <end position="688"/>
    </location>
</feature>
<dbReference type="AlphaFoldDB" id="A0A232F2U1"/>
<feature type="region of interest" description="Disordered" evidence="5">
    <location>
        <begin position="660"/>
        <end position="693"/>
    </location>
</feature>
<comment type="similarity">
    <text evidence="2">Belongs to the GKAP1 family.</text>
</comment>